<dbReference type="Gene3D" id="3.40.190.10">
    <property type="entry name" value="Periplasmic binding protein-like II"/>
    <property type="match status" value="1"/>
</dbReference>
<comment type="similarity">
    <text evidence="1">Belongs to the UPF0065 (bug) family.</text>
</comment>
<dbReference type="PANTHER" id="PTHR42928:SF5">
    <property type="entry name" value="BLR1237 PROTEIN"/>
    <property type="match status" value="1"/>
</dbReference>
<gene>
    <name evidence="2" type="ORF">OF850_14665</name>
</gene>
<dbReference type="EMBL" id="JAPFQI010000011">
    <property type="protein sequence ID" value="MCW8086877.1"/>
    <property type="molecule type" value="Genomic_DNA"/>
</dbReference>
<dbReference type="SUPFAM" id="SSF53850">
    <property type="entry name" value="Periplasmic binding protein-like II"/>
    <property type="match status" value="1"/>
</dbReference>
<dbReference type="Pfam" id="PF03401">
    <property type="entry name" value="TctC"/>
    <property type="match status" value="1"/>
</dbReference>
<dbReference type="Proteomes" id="UP001526430">
    <property type="component" value="Unassembled WGS sequence"/>
</dbReference>
<sequence>MERRTMLRGAALGSLTLAGALPREGAAQSYPNRPVRMVIPWPPGQATDIIGRLIAQSLSQSLGQSVVPDNRAGAGGTIGTDNVAKSPPDGYTLLAGSSGPVSISPLLRRLPFDAERDLAPVAMAGNSPYLLVIRPGFPAEDMAGFIRAVRAAPGRYSFASSGIGATAHLVAEAINRRLGLDVTHVPFTGSAAGVQAVAGGQVDYVVETLAATQPVIRASNLKALGISLLDGSKLAPEVPPLSRVPGLEGMDLGAWLGLMVPSQTPAPIINRLAEAMREAMQNAEVVSRMEIAGVEPVYKDAEGFAAHLREQREVFSDVIRRANIRIE</sequence>
<comment type="caution">
    <text evidence="2">The sequence shown here is derived from an EMBL/GenBank/DDBJ whole genome shotgun (WGS) entry which is preliminary data.</text>
</comment>
<dbReference type="Gene3D" id="3.40.190.150">
    <property type="entry name" value="Bordetella uptake gene, domain 1"/>
    <property type="match status" value="1"/>
</dbReference>
<reference evidence="2 3" key="1">
    <citation type="submission" date="2022-10" db="EMBL/GenBank/DDBJ databases">
        <title>Roseococcus glaciei nov., sp. nov., isolated from glacier.</title>
        <authorList>
            <person name="Liu Q."/>
            <person name="Xin Y.-H."/>
        </authorList>
    </citation>
    <scope>NUCLEOTIDE SEQUENCE [LARGE SCALE GENOMIC DNA]</scope>
    <source>
        <strain evidence="2 3">MDT2-1-1</strain>
    </source>
</reference>
<evidence type="ECO:0000313" key="3">
    <source>
        <dbReference type="Proteomes" id="UP001526430"/>
    </source>
</evidence>
<dbReference type="InterPro" id="IPR005064">
    <property type="entry name" value="BUG"/>
</dbReference>
<protein>
    <submittedName>
        <fullName evidence="2">Tripartite tricarboxylate transporter substrate binding protein</fullName>
    </submittedName>
</protein>
<evidence type="ECO:0000313" key="2">
    <source>
        <dbReference type="EMBL" id="MCW8086877.1"/>
    </source>
</evidence>
<keyword evidence="3" id="KW-1185">Reference proteome</keyword>
<dbReference type="PIRSF" id="PIRSF017082">
    <property type="entry name" value="YflP"/>
    <property type="match status" value="1"/>
</dbReference>
<evidence type="ECO:0000256" key="1">
    <source>
        <dbReference type="ARBA" id="ARBA00006987"/>
    </source>
</evidence>
<dbReference type="InterPro" id="IPR042100">
    <property type="entry name" value="Bug_dom1"/>
</dbReference>
<dbReference type="RefSeq" id="WP_301591007.1">
    <property type="nucleotide sequence ID" value="NZ_JAPFQI010000011.1"/>
</dbReference>
<dbReference type="PANTHER" id="PTHR42928">
    <property type="entry name" value="TRICARBOXYLATE-BINDING PROTEIN"/>
    <property type="match status" value="1"/>
</dbReference>
<accession>A0ABT3NXJ3</accession>
<organism evidence="2 3">
    <name type="scientific">Sabulicella glaciei</name>
    <dbReference type="NCBI Taxonomy" id="2984948"/>
    <lineage>
        <taxon>Bacteria</taxon>
        <taxon>Pseudomonadati</taxon>
        <taxon>Pseudomonadota</taxon>
        <taxon>Alphaproteobacteria</taxon>
        <taxon>Acetobacterales</taxon>
        <taxon>Acetobacteraceae</taxon>
        <taxon>Sabulicella</taxon>
    </lineage>
</organism>
<dbReference type="CDD" id="cd07012">
    <property type="entry name" value="PBP2_Bug_TTT"/>
    <property type="match status" value="1"/>
</dbReference>
<name>A0ABT3NXJ3_9PROT</name>
<proteinExistence type="inferred from homology"/>